<accession>A0ABV3PQ80</accession>
<name>A0ABV3PQ80_9HYPH</name>
<evidence type="ECO:0000256" key="2">
    <source>
        <dbReference type="SAM" id="SignalP"/>
    </source>
</evidence>
<feature type="domain" description="DUF4139" evidence="3">
    <location>
        <begin position="208"/>
        <end position="516"/>
    </location>
</feature>
<evidence type="ECO:0000256" key="1">
    <source>
        <dbReference type="SAM" id="Coils"/>
    </source>
</evidence>
<organism evidence="4 5">
    <name type="scientific">Labrys neptuniae</name>
    <dbReference type="NCBI Taxonomy" id="376174"/>
    <lineage>
        <taxon>Bacteria</taxon>
        <taxon>Pseudomonadati</taxon>
        <taxon>Pseudomonadota</taxon>
        <taxon>Alphaproteobacteria</taxon>
        <taxon>Hyphomicrobiales</taxon>
        <taxon>Xanthobacteraceae</taxon>
        <taxon>Labrys</taxon>
    </lineage>
</organism>
<feature type="signal peptide" evidence="2">
    <location>
        <begin position="1"/>
        <end position="21"/>
    </location>
</feature>
<protein>
    <submittedName>
        <fullName evidence="4">DUF4139 domain-containing protein</fullName>
    </submittedName>
</protein>
<dbReference type="InterPro" id="IPR037291">
    <property type="entry name" value="DUF4139"/>
</dbReference>
<evidence type="ECO:0000259" key="3">
    <source>
        <dbReference type="Pfam" id="PF13598"/>
    </source>
</evidence>
<dbReference type="Pfam" id="PF13598">
    <property type="entry name" value="DUF4139"/>
    <property type="match status" value="1"/>
</dbReference>
<evidence type="ECO:0000313" key="5">
    <source>
        <dbReference type="Proteomes" id="UP001555786"/>
    </source>
</evidence>
<sequence length="681" mass="72806">MRSPILLVLMATTMLTGTAEAAELVLKRAVLGTGGVGYFEYAAEVSGKETLTLRARLDQVDDILKSVLILDPAGTGSATLPGKAGADETFASLPFAKSDLDSMPALIAALKGAEIKLSGPRKLEGRIASVQTETVTSKDGGTMTRTRVSVFSGAAIEQFILEEAEGLEFKDARLGEQVETALKALRTAQDRSGRDISIQLAEGGKRTVRIGYVAEAPVWKAAYRLTLPKADEDKARLQGWVVLENMTGNPWKDVEVTLSSASPVTFRQALYDPYYVTRQTIAPPVSRTALPRTDAGQQGVAGAAAGEARSETMYDLAAPAPAAAPAPIAPSARLRKNQVFYDARAGAQNFGMAEPQEAGSAAEENAAGASFTLSKLVSVGSGESLTIPFVDLKMPSQAVAWYQGGSRNPWQALTLKNDGATSLPAGSATIYEGTEAGPLFSGEAQFPLLPTGDFRLIGFGADQKVLVDSESSSAKAITKIKVVDGTLQVESRLRQTTTYRVKNGAGELRHMVIEQPRVADWTLVEPKAEEATIAGQAYRIRFDVEAGKSRQYKVTLERPVVEAMAIADVTGERIQALMAAPDLDAETKARLATVAEAAKASDEAQAATSRLEEQRDGITQDQERIRENLKSAPQGSDLARLYSQKMLEQEKALDKLDGAIKEARAKYEAARKILGDRVRAL</sequence>
<keyword evidence="5" id="KW-1185">Reference proteome</keyword>
<keyword evidence="2" id="KW-0732">Signal</keyword>
<gene>
    <name evidence="4" type="ORF">ABXS05_19650</name>
</gene>
<dbReference type="EMBL" id="JBFNQD010000006">
    <property type="protein sequence ID" value="MEW9307779.1"/>
    <property type="molecule type" value="Genomic_DNA"/>
</dbReference>
<keyword evidence="1" id="KW-0175">Coiled coil</keyword>
<feature type="coiled-coil region" evidence="1">
    <location>
        <begin position="646"/>
        <end position="673"/>
    </location>
</feature>
<feature type="chain" id="PRO_5046671864" evidence="2">
    <location>
        <begin position="22"/>
        <end position="681"/>
    </location>
</feature>
<dbReference type="Proteomes" id="UP001555786">
    <property type="component" value="Unassembled WGS sequence"/>
</dbReference>
<proteinExistence type="predicted"/>
<reference evidence="4 5" key="1">
    <citation type="submission" date="2024-07" db="EMBL/GenBank/DDBJ databases">
        <title>Description of Labrys sedimenti sp. nov., isolated from a diclofenac-degrading enrichment culture.</title>
        <authorList>
            <person name="Tancsics A."/>
            <person name="Csepanyi A."/>
        </authorList>
    </citation>
    <scope>NUCLEOTIDE SEQUENCE [LARGE SCALE GENOMIC DNA]</scope>
    <source>
        <strain evidence="4 5">LMG 23578</strain>
    </source>
</reference>
<comment type="caution">
    <text evidence="4">The sequence shown here is derived from an EMBL/GenBank/DDBJ whole genome shotgun (WGS) entry which is preliminary data.</text>
</comment>
<evidence type="ECO:0000313" key="4">
    <source>
        <dbReference type="EMBL" id="MEW9307779.1"/>
    </source>
</evidence>
<dbReference type="RefSeq" id="WP_367625101.1">
    <property type="nucleotide sequence ID" value="NZ_JBFNQD010000006.1"/>
</dbReference>